<dbReference type="Gene3D" id="1.10.10.10">
    <property type="entry name" value="Winged helix-like DNA-binding domain superfamily/Winged helix DNA-binding domain"/>
    <property type="match status" value="1"/>
</dbReference>
<evidence type="ECO:0000256" key="3">
    <source>
        <dbReference type="ARBA" id="ARBA00022821"/>
    </source>
</evidence>
<dbReference type="Pfam" id="PF23559">
    <property type="entry name" value="WHD_DRP"/>
    <property type="match status" value="1"/>
</dbReference>
<comment type="caution">
    <text evidence="6">The sequence shown here is derived from an EMBL/GenBank/DDBJ whole genome shotgun (WGS) entry which is preliminary data.</text>
</comment>
<proteinExistence type="predicted"/>
<gene>
    <name evidence="6" type="ORF">V5N11_007080</name>
</gene>
<dbReference type="InterPro" id="IPR036388">
    <property type="entry name" value="WH-like_DNA-bd_sf"/>
</dbReference>
<dbReference type="FunFam" id="1.10.8.430:FF:000003">
    <property type="entry name" value="Probable disease resistance protein At5g66910"/>
    <property type="match status" value="1"/>
</dbReference>
<dbReference type="SUPFAM" id="SSF52540">
    <property type="entry name" value="P-loop containing nucleoside triphosphate hydrolases"/>
    <property type="match status" value="1"/>
</dbReference>
<keyword evidence="2" id="KW-0677">Repeat</keyword>
<dbReference type="InterPro" id="IPR058922">
    <property type="entry name" value="WHD_DRP"/>
</dbReference>
<dbReference type="InterPro" id="IPR044974">
    <property type="entry name" value="Disease_R_plants"/>
</dbReference>
<sequence>MCWTVELHADPTCFIFRPRILTPEEGWKLWERIVFPSREIGLSVYKEMEAMGKEMLTYCGGLPLVVKVLGGLLAEKHTVPEWKRVYDNIRAQIVGKPCLDEDNPNSVYRVLSLSYEDLPMVLKQCFLYLAHFPEDYKICKEKLFIKWAAEGIITSFYDGSSIRDSGEECLEELVKRNVVFVEKNYLKSKFEFCQMHDMMRKVCLSKAKEENYLQIVRGATSTFTINAQSPIRSRRLAVHSGNALCHILGHKNSRKVRSLLVFGVEEVFWTHLSSGFQSLPVLRVLNLYKVKFEGGKLPSSLNLAVVLGEPVHVPNVLKEMLELRYLSLPQLMDDKTELELDCLVNLEALCSFSTQHSTVTNLLRMTKLRTLVVNLRESCSYETLLASLRELRNLEKFYLSADFVGEFVLDMIHLKDLTLHIYMPKLHDQFRFPPHLAHIRLTWCHMEEDPMPILESCFI</sequence>
<dbReference type="Gene3D" id="1.10.8.430">
    <property type="entry name" value="Helical domain of apoptotic protease-activating factors"/>
    <property type="match status" value="1"/>
</dbReference>
<reference evidence="6 7" key="1">
    <citation type="submission" date="2024-04" db="EMBL/GenBank/DDBJ databases">
        <title>Genome assembly C_amara_ONT_v2.</title>
        <authorList>
            <person name="Yant L."/>
            <person name="Moore C."/>
            <person name="Slenker M."/>
        </authorList>
    </citation>
    <scope>NUCLEOTIDE SEQUENCE [LARGE SCALE GENOMIC DNA]</scope>
    <source>
        <tissue evidence="6">Leaf</tissue>
    </source>
</reference>
<dbReference type="InterPro" id="IPR027417">
    <property type="entry name" value="P-loop_NTPase"/>
</dbReference>
<evidence type="ECO:0000313" key="7">
    <source>
        <dbReference type="Proteomes" id="UP001558713"/>
    </source>
</evidence>
<dbReference type="InterPro" id="IPR042197">
    <property type="entry name" value="Apaf_helical"/>
</dbReference>
<dbReference type="Gene3D" id="3.80.10.10">
    <property type="entry name" value="Ribonuclease Inhibitor"/>
    <property type="match status" value="1"/>
</dbReference>
<dbReference type="Proteomes" id="UP001558713">
    <property type="component" value="Unassembled WGS sequence"/>
</dbReference>
<dbReference type="PROSITE" id="PS00236">
    <property type="entry name" value="NEUROTR_ION_CHANNEL"/>
    <property type="match status" value="1"/>
</dbReference>
<dbReference type="FunFam" id="1.10.10.10:FF:000322">
    <property type="entry name" value="Probable disease resistance protein At1g63360"/>
    <property type="match status" value="1"/>
</dbReference>
<dbReference type="SUPFAM" id="SSF52058">
    <property type="entry name" value="L domain-like"/>
    <property type="match status" value="1"/>
</dbReference>
<dbReference type="PANTHER" id="PTHR23155:SF1185">
    <property type="entry name" value="DISEASE RESISTANCE RPP8-LIKE PROTEIN 3-RELATED"/>
    <property type="match status" value="1"/>
</dbReference>
<keyword evidence="3" id="KW-0611">Plant defense</keyword>
<dbReference type="AlphaFoldDB" id="A0ABD1ALA1"/>
<dbReference type="InterPro" id="IPR018000">
    <property type="entry name" value="Neurotransmitter_ion_chnl_CS"/>
</dbReference>
<accession>A0ABD1ALA1</accession>
<evidence type="ECO:0000256" key="4">
    <source>
        <dbReference type="ARBA" id="ARBA00023136"/>
    </source>
</evidence>
<evidence type="ECO:0000256" key="2">
    <source>
        <dbReference type="ARBA" id="ARBA00022737"/>
    </source>
</evidence>
<evidence type="ECO:0000256" key="1">
    <source>
        <dbReference type="ARBA" id="ARBA00004370"/>
    </source>
</evidence>
<dbReference type="GO" id="GO:0016020">
    <property type="term" value="C:membrane"/>
    <property type="evidence" value="ECO:0007669"/>
    <property type="project" value="UniProtKB-SubCell"/>
</dbReference>
<dbReference type="PANTHER" id="PTHR23155">
    <property type="entry name" value="DISEASE RESISTANCE PROTEIN RP"/>
    <property type="match status" value="1"/>
</dbReference>
<evidence type="ECO:0000313" key="6">
    <source>
        <dbReference type="EMBL" id="KAL1207487.1"/>
    </source>
</evidence>
<dbReference type="EMBL" id="JBANAX010000476">
    <property type="protein sequence ID" value="KAL1207487.1"/>
    <property type="molecule type" value="Genomic_DNA"/>
</dbReference>
<comment type="subcellular location">
    <subcellularLocation>
        <location evidence="1">Membrane</location>
    </subcellularLocation>
</comment>
<dbReference type="GO" id="GO:0006952">
    <property type="term" value="P:defense response"/>
    <property type="evidence" value="ECO:0007669"/>
    <property type="project" value="UniProtKB-KW"/>
</dbReference>
<evidence type="ECO:0000259" key="5">
    <source>
        <dbReference type="Pfam" id="PF23559"/>
    </source>
</evidence>
<keyword evidence="4" id="KW-0472">Membrane</keyword>
<name>A0ABD1ALA1_CARAN</name>
<organism evidence="6 7">
    <name type="scientific">Cardamine amara subsp. amara</name>
    <dbReference type="NCBI Taxonomy" id="228776"/>
    <lineage>
        <taxon>Eukaryota</taxon>
        <taxon>Viridiplantae</taxon>
        <taxon>Streptophyta</taxon>
        <taxon>Embryophyta</taxon>
        <taxon>Tracheophyta</taxon>
        <taxon>Spermatophyta</taxon>
        <taxon>Magnoliopsida</taxon>
        <taxon>eudicotyledons</taxon>
        <taxon>Gunneridae</taxon>
        <taxon>Pentapetalae</taxon>
        <taxon>rosids</taxon>
        <taxon>malvids</taxon>
        <taxon>Brassicales</taxon>
        <taxon>Brassicaceae</taxon>
        <taxon>Cardamineae</taxon>
        <taxon>Cardamine</taxon>
    </lineage>
</organism>
<keyword evidence="7" id="KW-1185">Reference proteome</keyword>
<protein>
    <submittedName>
        <fullName evidence="6">Disease resistance RPP8-like protein 4</fullName>
    </submittedName>
</protein>
<dbReference type="InterPro" id="IPR032675">
    <property type="entry name" value="LRR_dom_sf"/>
</dbReference>
<feature type="domain" description="Disease resistance protein winged helix" evidence="5">
    <location>
        <begin position="132"/>
        <end position="201"/>
    </location>
</feature>